<keyword evidence="4" id="KW-0732">Signal</keyword>
<dbReference type="GO" id="GO:0016020">
    <property type="term" value="C:membrane"/>
    <property type="evidence" value="ECO:0000318"/>
    <property type="project" value="GO_Central"/>
</dbReference>
<sequence length="333" mass="34767">MAGNVMTLLSFMIGIYSFIVLCQVQNSNAYPSGAVTSACVDMIPNHGSSSQTSVSPYTISVSPAFYQPGEQMTVTISRNANTPALKGILLQVRRTGNDEIIGTWSVAGTTGFQTLACNGANSAVTHTSNGDKPASFPLNWTPPDVNGDDIYVTATFVQTMPVFWVAERTSNIQLMTPCDSDPCVNGGTCTNSADDTTYTCSCPPPFAGPTCQTEIDPCVNNTCANGTSCFPVPNSLNYTCACPIGLSGERCETAVSPCVASSCENGANCTGAPGQTTYTCTCPADYTGTLCETSLATTPAPVPTTPGDGQKLTHNIFIVATAICVFLMNVMTM</sequence>
<dbReference type="Gene3D" id="2.10.25.10">
    <property type="entry name" value="Laminin"/>
    <property type="match status" value="3"/>
</dbReference>
<dbReference type="OrthoDB" id="2419613at2759"/>
<comment type="caution">
    <text evidence="3">Lacks conserved residue(s) required for the propagation of feature annotation.</text>
</comment>
<dbReference type="SMART" id="SM00179">
    <property type="entry name" value="EGF_CA"/>
    <property type="match status" value="3"/>
</dbReference>
<evidence type="ECO:0000259" key="6">
    <source>
        <dbReference type="PROSITE" id="PS51019"/>
    </source>
</evidence>
<dbReference type="SUPFAM" id="SSF57196">
    <property type="entry name" value="EGF/Laminin"/>
    <property type="match status" value="3"/>
</dbReference>
<evidence type="ECO:0000256" key="1">
    <source>
        <dbReference type="ARBA" id="ARBA00022536"/>
    </source>
</evidence>
<dbReference type="PROSITE" id="PS01186">
    <property type="entry name" value="EGF_2"/>
    <property type="match status" value="1"/>
</dbReference>
<dbReference type="CDD" id="cd00054">
    <property type="entry name" value="EGF_CA"/>
    <property type="match status" value="3"/>
</dbReference>
<feature type="domain" description="EGF-like" evidence="5">
    <location>
        <begin position="254"/>
        <end position="292"/>
    </location>
</feature>
<dbReference type="SMART" id="SM00181">
    <property type="entry name" value="EGF"/>
    <property type="match status" value="3"/>
</dbReference>
<dbReference type="InterPro" id="IPR000742">
    <property type="entry name" value="EGF"/>
</dbReference>
<evidence type="ECO:0000256" key="2">
    <source>
        <dbReference type="ARBA" id="ARBA00023157"/>
    </source>
</evidence>
<keyword evidence="8" id="KW-1185">Reference proteome</keyword>
<feature type="disulfide bond" evidence="3">
    <location>
        <begin position="242"/>
        <end position="251"/>
    </location>
</feature>
<organism evidence="7 8">
    <name type="scientific">Strongylocentrotus purpuratus</name>
    <name type="common">Purple sea urchin</name>
    <dbReference type="NCBI Taxonomy" id="7668"/>
    <lineage>
        <taxon>Eukaryota</taxon>
        <taxon>Metazoa</taxon>
        <taxon>Echinodermata</taxon>
        <taxon>Eleutherozoa</taxon>
        <taxon>Echinozoa</taxon>
        <taxon>Echinoidea</taxon>
        <taxon>Euechinoidea</taxon>
        <taxon>Echinacea</taxon>
        <taxon>Camarodonta</taxon>
        <taxon>Echinidea</taxon>
        <taxon>Strongylocentrotidae</taxon>
        <taxon>Strongylocentrotus</taxon>
    </lineage>
</organism>
<evidence type="ECO:0000256" key="3">
    <source>
        <dbReference type="PROSITE-ProRule" id="PRU00076"/>
    </source>
</evidence>
<dbReference type="EnsemblMetazoa" id="XM_003730154">
    <property type="protein sequence ID" value="XP_003730202"/>
    <property type="gene ID" value="LOC100891775"/>
</dbReference>
<dbReference type="Gene3D" id="2.60.40.4060">
    <property type="entry name" value="Reeler domain"/>
    <property type="match status" value="1"/>
</dbReference>
<dbReference type="Pfam" id="PF00008">
    <property type="entry name" value="EGF"/>
    <property type="match status" value="2"/>
</dbReference>
<accession>A0A7M7LPQ2</accession>
<feature type="domain" description="EGF-like" evidence="5">
    <location>
        <begin position="174"/>
        <end position="212"/>
    </location>
</feature>
<dbReference type="PROSITE" id="PS51019">
    <property type="entry name" value="REELIN"/>
    <property type="match status" value="1"/>
</dbReference>
<feature type="signal peptide" evidence="4">
    <location>
        <begin position="1"/>
        <end position="29"/>
    </location>
</feature>
<evidence type="ECO:0000256" key="4">
    <source>
        <dbReference type="SAM" id="SignalP"/>
    </source>
</evidence>
<dbReference type="CDD" id="cd08544">
    <property type="entry name" value="Reeler"/>
    <property type="match status" value="1"/>
</dbReference>
<dbReference type="Proteomes" id="UP000007110">
    <property type="component" value="Unassembled WGS sequence"/>
</dbReference>
<feature type="domain" description="EGF-like" evidence="5">
    <location>
        <begin position="214"/>
        <end position="252"/>
    </location>
</feature>
<keyword evidence="1 3" id="KW-0245">EGF-like domain</keyword>
<dbReference type="InterPro" id="IPR002861">
    <property type="entry name" value="Reeler_dom"/>
</dbReference>
<dbReference type="GO" id="GO:0005509">
    <property type="term" value="F:calcium ion binding"/>
    <property type="evidence" value="ECO:0007669"/>
    <property type="project" value="InterPro"/>
</dbReference>
<feature type="chain" id="PRO_5029560472" evidence="4">
    <location>
        <begin position="30"/>
        <end position="333"/>
    </location>
</feature>
<keyword evidence="2 3" id="KW-1015">Disulfide bond</keyword>
<reference evidence="7" key="2">
    <citation type="submission" date="2021-01" db="UniProtKB">
        <authorList>
            <consortium name="EnsemblMetazoa"/>
        </authorList>
    </citation>
    <scope>IDENTIFICATION</scope>
</reference>
<dbReference type="PANTHER" id="PTHR45828">
    <property type="entry name" value="CYTOCHROME B561/FERRIC REDUCTASE TRANSMEMBRANE"/>
    <property type="match status" value="1"/>
</dbReference>
<feature type="disulfide bond" evidence="3">
    <location>
        <begin position="282"/>
        <end position="291"/>
    </location>
</feature>
<reference evidence="8" key="1">
    <citation type="submission" date="2015-02" db="EMBL/GenBank/DDBJ databases">
        <title>Genome sequencing for Strongylocentrotus purpuratus.</title>
        <authorList>
            <person name="Murali S."/>
            <person name="Liu Y."/>
            <person name="Vee V."/>
            <person name="English A."/>
            <person name="Wang M."/>
            <person name="Skinner E."/>
            <person name="Han Y."/>
            <person name="Muzny D.M."/>
            <person name="Worley K.C."/>
            <person name="Gibbs R.A."/>
        </authorList>
    </citation>
    <scope>NUCLEOTIDE SEQUENCE</scope>
</reference>
<dbReference type="AlphaFoldDB" id="A0A7M7LPQ2"/>
<dbReference type="PROSITE" id="PS00022">
    <property type="entry name" value="EGF_1"/>
    <property type="match status" value="3"/>
</dbReference>
<dbReference type="GeneID" id="100891775"/>
<feature type="disulfide bond" evidence="3">
    <location>
        <begin position="183"/>
        <end position="200"/>
    </location>
</feature>
<evidence type="ECO:0000313" key="8">
    <source>
        <dbReference type="Proteomes" id="UP000007110"/>
    </source>
</evidence>
<dbReference type="InterPro" id="IPR051237">
    <property type="entry name" value="Ferric-chelate_Red/DefProt"/>
</dbReference>
<dbReference type="InterPro" id="IPR042307">
    <property type="entry name" value="Reeler_sf"/>
</dbReference>
<feature type="domain" description="Reelin" evidence="6">
    <location>
        <begin position="20"/>
        <end position="190"/>
    </location>
</feature>
<evidence type="ECO:0000259" key="5">
    <source>
        <dbReference type="PROSITE" id="PS50026"/>
    </source>
</evidence>
<evidence type="ECO:0000313" key="7">
    <source>
        <dbReference type="EnsemblMetazoa" id="XP_003730202"/>
    </source>
</evidence>
<name>A0A7M7LPQ2_STRPU</name>
<proteinExistence type="predicted"/>
<dbReference type="InterPro" id="IPR001881">
    <property type="entry name" value="EGF-like_Ca-bd_dom"/>
</dbReference>
<dbReference type="PROSITE" id="PS50026">
    <property type="entry name" value="EGF_3"/>
    <property type="match status" value="3"/>
</dbReference>
<dbReference type="OMA" id="QKLTHNI"/>
<dbReference type="PANTHER" id="PTHR45828:SF36">
    <property type="entry name" value="REELIN DOMAIN-CONTAINING PROTEIN"/>
    <property type="match status" value="1"/>
</dbReference>
<dbReference type="Pfam" id="PF02014">
    <property type="entry name" value="Reeler"/>
    <property type="match status" value="1"/>
</dbReference>
<feature type="disulfide bond" evidence="3">
    <location>
        <begin position="202"/>
        <end position="211"/>
    </location>
</feature>
<feature type="disulfide bond" evidence="3">
    <location>
        <begin position="263"/>
        <end position="280"/>
    </location>
</feature>
<dbReference type="KEGG" id="spu:100891775"/>
<protein>
    <submittedName>
        <fullName evidence="7">Uncharacterized protein</fullName>
    </submittedName>
</protein>
<dbReference type="FunFam" id="2.60.40.4060:FF:000003">
    <property type="entry name" value="Ferric chelate reductase 1"/>
    <property type="match status" value="1"/>
</dbReference>
<dbReference type="RefSeq" id="XP_003730202.2">
    <property type="nucleotide sequence ID" value="XM_003730154.3"/>
</dbReference>
<dbReference type="FunFam" id="2.10.25.10:FF:000118">
    <property type="entry name" value="protein delta homolog 2"/>
    <property type="match status" value="1"/>
</dbReference>
<feature type="disulfide bond" evidence="3">
    <location>
        <begin position="223"/>
        <end position="240"/>
    </location>
</feature>
<dbReference type="InParanoid" id="A0A7M7LPQ2"/>